<dbReference type="Proteomes" id="UP000007374">
    <property type="component" value="Unassembled WGS sequence"/>
</dbReference>
<dbReference type="STRING" id="721133.SAMN05216176_11790"/>
<comment type="caution">
    <text evidence="2">The sequence shown here is derived from an EMBL/GenBank/DDBJ whole genome shotgun (WGS) entry which is preliminary data.</text>
</comment>
<dbReference type="RefSeq" id="WP_009452707.1">
    <property type="nucleotide sequence ID" value="NZ_AMSI01000023.1"/>
</dbReference>
<evidence type="ECO:0000313" key="3">
    <source>
        <dbReference type="Proteomes" id="UP000007374"/>
    </source>
</evidence>
<protein>
    <submittedName>
        <fullName evidence="2">Uncharacterized protein</fullName>
    </submittedName>
</protein>
<dbReference type="EMBL" id="AMSI01000023">
    <property type="protein sequence ID" value="EKF40164.1"/>
    <property type="molecule type" value="Genomic_DNA"/>
</dbReference>
<feature type="region of interest" description="Disordered" evidence="1">
    <location>
        <begin position="155"/>
        <end position="193"/>
    </location>
</feature>
<dbReference type="GO" id="GO:0006355">
    <property type="term" value="P:regulation of DNA-templated transcription"/>
    <property type="evidence" value="ECO:0007669"/>
    <property type="project" value="InterPro"/>
</dbReference>
<dbReference type="Gene3D" id="1.10.1220.10">
    <property type="entry name" value="Met repressor-like"/>
    <property type="match status" value="1"/>
</dbReference>
<reference evidence="2 3" key="1">
    <citation type="journal article" date="2012" name="J. Bacteriol.">
        <title>Genome Sequence of Nitratireductor indicus Type Strain C115.</title>
        <authorList>
            <person name="Lai Q."/>
            <person name="Li G."/>
            <person name="Yu Z."/>
            <person name="Shao Z."/>
        </authorList>
    </citation>
    <scope>NUCLEOTIDE SEQUENCE [LARGE SCALE GENOMIC DNA]</scope>
    <source>
        <strain evidence="2 3">C115</strain>
    </source>
</reference>
<name>K2NQQ3_9HYPH</name>
<feature type="compositionally biased region" description="Polar residues" evidence="1">
    <location>
        <begin position="248"/>
        <end position="258"/>
    </location>
</feature>
<keyword evidence="3" id="KW-1185">Reference proteome</keyword>
<feature type="region of interest" description="Disordered" evidence="1">
    <location>
        <begin position="244"/>
        <end position="289"/>
    </location>
</feature>
<feature type="compositionally biased region" description="Basic and acidic residues" evidence="1">
    <location>
        <begin position="278"/>
        <end position="289"/>
    </location>
</feature>
<evidence type="ECO:0000313" key="2">
    <source>
        <dbReference type="EMBL" id="EKF40164.1"/>
    </source>
</evidence>
<dbReference type="AlphaFoldDB" id="K2NQQ3"/>
<feature type="compositionally biased region" description="Basic and acidic residues" evidence="1">
    <location>
        <begin position="155"/>
        <end position="181"/>
    </location>
</feature>
<organism evidence="2 3">
    <name type="scientific">Nitratireductor indicus C115</name>
    <dbReference type="NCBI Taxonomy" id="1231190"/>
    <lineage>
        <taxon>Bacteria</taxon>
        <taxon>Pseudomonadati</taxon>
        <taxon>Pseudomonadota</taxon>
        <taxon>Alphaproteobacteria</taxon>
        <taxon>Hyphomicrobiales</taxon>
        <taxon>Phyllobacteriaceae</taxon>
        <taxon>Nitratireductor</taxon>
    </lineage>
</organism>
<gene>
    <name evidence="2" type="ORF">NA8A_22386</name>
</gene>
<proteinExistence type="predicted"/>
<dbReference type="eggNOG" id="ENOG5033211">
    <property type="taxonomic scope" value="Bacteria"/>
</dbReference>
<evidence type="ECO:0000256" key="1">
    <source>
        <dbReference type="SAM" id="MobiDB-lite"/>
    </source>
</evidence>
<sequence length="289" mass="32242">MEIRKSRDGTEHMIINGVIYAEKPGRRKRRRNDEDFSLELLRMREIEKVIKHRHGDRIPDPGDTDDRETCLDYVRAAAFTSSDQDMAAWCRVWAPWATEADILPIISAARNRQRMMRSDGVAGLLNVTLNENIAMGLKTIGACDVTRAERLRLAKDRKRERDRNAKAAKRKAEGRKNRKSYEAQSLSGQRPWDAEGISRRTWYRRRGTGVARVDIDTKCDTLVPNPNLETSQNHGTAACKVLRMPSRSPGQSIGSSEAGTDAEGLGDHPPAGCQGAEPHGRSEGEGNAA</sequence>
<dbReference type="OrthoDB" id="8347782at2"/>
<dbReference type="InterPro" id="IPR013321">
    <property type="entry name" value="Arc_rbn_hlx_hlx"/>
</dbReference>
<accession>K2NQQ3</accession>